<evidence type="ECO:0000313" key="3">
    <source>
        <dbReference type="Proteomes" id="UP001501570"/>
    </source>
</evidence>
<dbReference type="RefSeq" id="WP_345632225.1">
    <property type="nucleotide sequence ID" value="NZ_BAABJQ010000013.1"/>
</dbReference>
<name>A0ABP9S1M9_9ACTN</name>
<comment type="caution">
    <text evidence="2">The sequence shown here is derived from an EMBL/GenBank/DDBJ whole genome shotgun (WGS) entry which is preliminary data.</text>
</comment>
<evidence type="ECO:0000259" key="1">
    <source>
        <dbReference type="Pfam" id="PF13649"/>
    </source>
</evidence>
<dbReference type="Gene3D" id="3.40.50.150">
    <property type="entry name" value="Vaccinia Virus protein VP39"/>
    <property type="match status" value="1"/>
</dbReference>
<gene>
    <name evidence="2" type="ORF">GCM10023322_43330</name>
</gene>
<dbReference type="InterPro" id="IPR029063">
    <property type="entry name" value="SAM-dependent_MTases_sf"/>
</dbReference>
<dbReference type="CDD" id="cd02440">
    <property type="entry name" value="AdoMet_MTases"/>
    <property type="match status" value="1"/>
</dbReference>
<dbReference type="Proteomes" id="UP001501570">
    <property type="component" value="Unassembled WGS sequence"/>
</dbReference>
<keyword evidence="3" id="KW-1185">Reference proteome</keyword>
<protein>
    <recommendedName>
        <fullName evidence="1">Methyltransferase domain-containing protein</fullName>
    </recommendedName>
</protein>
<dbReference type="Pfam" id="PF13649">
    <property type="entry name" value="Methyltransf_25"/>
    <property type="match status" value="1"/>
</dbReference>
<dbReference type="InterPro" id="IPR041698">
    <property type="entry name" value="Methyltransf_25"/>
</dbReference>
<dbReference type="EMBL" id="BAABJQ010000013">
    <property type="protein sequence ID" value="GAA5189801.1"/>
    <property type="molecule type" value="Genomic_DNA"/>
</dbReference>
<evidence type="ECO:0000313" key="2">
    <source>
        <dbReference type="EMBL" id="GAA5189801.1"/>
    </source>
</evidence>
<reference evidence="3" key="1">
    <citation type="journal article" date="2019" name="Int. J. Syst. Evol. Microbiol.">
        <title>The Global Catalogue of Microorganisms (GCM) 10K type strain sequencing project: providing services to taxonomists for standard genome sequencing and annotation.</title>
        <authorList>
            <consortium name="The Broad Institute Genomics Platform"/>
            <consortium name="The Broad Institute Genome Sequencing Center for Infectious Disease"/>
            <person name="Wu L."/>
            <person name="Ma J."/>
        </authorList>
    </citation>
    <scope>NUCLEOTIDE SEQUENCE [LARGE SCALE GENOMIC DNA]</scope>
    <source>
        <strain evidence="3">JCM 18304</strain>
    </source>
</reference>
<feature type="domain" description="Methyltransferase" evidence="1">
    <location>
        <begin position="40"/>
        <end position="79"/>
    </location>
</feature>
<proteinExistence type="predicted"/>
<sequence length="86" mass="9300">MSLGFGGEVAGYYARYRRGYPPAAVDAIVKAFALGTDDVVLDLGCGTGQLTLPLAERVRAVVDPEPDMLVLARRAAEAQYDLRRRS</sequence>
<accession>A0ABP9S1M9</accession>
<dbReference type="SUPFAM" id="SSF53335">
    <property type="entry name" value="S-adenosyl-L-methionine-dependent methyltransferases"/>
    <property type="match status" value="1"/>
</dbReference>
<organism evidence="2 3">
    <name type="scientific">Rugosimonospora acidiphila</name>
    <dbReference type="NCBI Taxonomy" id="556531"/>
    <lineage>
        <taxon>Bacteria</taxon>
        <taxon>Bacillati</taxon>
        <taxon>Actinomycetota</taxon>
        <taxon>Actinomycetes</taxon>
        <taxon>Micromonosporales</taxon>
        <taxon>Micromonosporaceae</taxon>
        <taxon>Rugosimonospora</taxon>
    </lineage>
</organism>